<feature type="compositionally biased region" description="Pro residues" evidence="2">
    <location>
        <begin position="74"/>
        <end position="89"/>
    </location>
</feature>
<dbReference type="EMBL" id="JADGJQ010000002">
    <property type="protein sequence ID" value="KAJ3185096.1"/>
    <property type="molecule type" value="Genomic_DNA"/>
</dbReference>
<evidence type="ECO:0000256" key="2">
    <source>
        <dbReference type="SAM" id="MobiDB-lite"/>
    </source>
</evidence>
<comment type="similarity">
    <text evidence="1">Belongs to the CWF19 family.</text>
</comment>
<evidence type="ECO:0000259" key="4">
    <source>
        <dbReference type="Pfam" id="PF04677"/>
    </source>
</evidence>
<organism evidence="5 6">
    <name type="scientific">Geranomyces variabilis</name>
    <dbReference type="NCBI Taxonomy" id="109894"/>
    <lineage>
        <taxon>Eukaryota</taxon>
        <taxon>Fungi</taxon>
        <taxon>Fungi incertae sedis</taxon>
        <taxon>Chytridiomycota</taxon>
        <taxon>Chytridiomycota incertae sedis</taxon>
        <taxon>Chytridiomycetes</taxon>
        <taxon>Spizellomycetales</taxon>
        <taxon>Powellomycetaceae</taxon>
        <taxon>Geranomyces</taxon>
    </lineage>
</organism>
<feature type="compositionally biased region" description="Basic and acidic residues" evidence="2">
    <location>
        <begin position="167"/>
        <end position="185"/>
    </location>
</feature>
<feature type="compositionally biased region" description="Basic and acidic residues" evidence="2">
    <location>
        <begin position="303"/>
        <end position="315"/>
    </location>
</feature>
<feature type="region of interest" description="Disordered" evidence="2">
    <location>
        <begin position="415"/>
        <end position="439"/>
    </location>
</feature>
<dbReference type="Pfam" id="PF04676">
    <property type="entry name" value="CwfJ_C_2"/>
    <property type="match status" value="1"/>
</dbReference>
<dbReference type="GO" id="GO:0071014">
    <property type="term" value="C:post-mRNA release spliceosomal complex"/>
    <property type="evidence" value="ECO:0007669"/>
    <property type="project" value="TreeGrafter"/>
</dbReference>
<feature type="region of interest" description="Disordered" evidence="2">
    <location>
        <begin position="1"/>
        <end position="105"/>
    </location>
</feature>
<dbReference type="InterPro" id="IPR040194">
    <property type="entry name" value="Cwf19-like"/>
</dbReference>
<dbReference type="InterPro" id="IPR036265">
    <property type="entry name" value="HIT-like_sf"/>
</dbReference>
<gene>
    <name evidence="5" type="ORF">HDU87_002662</name>
</gene>
<feature type="compositionally biased region" description="Basic and acidic residues" evidence="2">
    <location>
        <begin position="125"/>
        <end position="156"/>
    </location>
</feature>
<dbReference type="PANTHER" id="PTHR12072">
    <property type="entry name" value="CWF19, CELL CYCLE CONTROL PROTEIN"/>
    <property type="match status" value="1"/>
</dbReference>
<reference evidence="5" key="1">
    <citation type="submission" date="2020-05" db="EMBL/GenBank/DDBJ databases">
        <title>Phylogenomic resolution of chytrid fungi.</title>
        <authorList>
            <person name="Stajich J.E."/>
            <person name="Amses K."/>
            <person name="Simmons R."/>
            <person name="Seto K."/>
            <person name="Myers J."/>
            <person name="Bonds A."/>
            <person name="Quandt C.A."/>
            <person name="Barry K."/>
            <person name="Liu P."/>
            <person name="Grigoriev I."/>
            <person name="Longcore J.E."/>
            <person name="James T.Y."/>
        </authorList>
    </citation>
    <scope>NUCLEOTIDE SEQUENCE</scope>
    <source>
        <strain evidence="5">JEL0379</strain>
    </source>
</reference>
<comment type="caution">
    <text evidence="5">The sequence shown here is derived from an EMBL/GenBank/DDBJ whole genome shotgun (WGS) entry which is preliminary data.</text>
</comment>
<feature type="compositionally biased region" description="Basic and acidic residues" evidence="2">
    <location>
        <begin position="285"/>
        <end position="296"/>
    </location>
</feature>
<evidence type="ECO:0000313" key="6">
    <source>
        <dbReference type="Proteomes" id="UP001212152"/>
    </source>
</evidence>
<feature type="region of interest" description="Disordered" evidence="2">
    <location>
        <begin position="219"/>
        <end position="356"/>
    </location>
</feature>
<dbReference type="GO" id="GO:0000398">
    <property type="term" value="P:mRNA splicing, via spliceosome"/>
    <property type="evidence" value="ECO:0007669"/>
    <property type="project" value="TreeGrafter"/>
</dbReference>
<dbReference type="Proteomes" id="UP001212152">
    <property type="component" value="Unassembled WGS sequence"/>
</dbReference>
<evidence type="ECO:0000259" key="3">
    <source>
        <dbReference type="Pfam" id="PF04676"/>
    </source>
</evidence>
<feature type="compositionally biased region" description="Basic residues" evidence="2">
    <location>
        <begin position="14"/>
        <end position="32"/>
    </location>
</feature>
<feature type="domain" description="Cwf19-like protein C-terminal" evidence="3">
    <location>
        <begin position="653"/>
        <end position="747"/>
    </location>
</feature>
<dbReference type="AlphaFoldDB" id="A0AAD5TRK3"/>
<feature type="compositionally biased region" description="Pro residues" evidence="2">
    <location>
        <begin position="157"/>
        <end position="166"/>
    </location>
</feature>
<dbReference type="PANTHER" id="PTHR12072:SF5">
    <property type="entry name" value="CWF19-LIKE PROTEIN 2"/>
    <property type="match status" value="1"/>
</dbReference>
<keyword evidence="6" id="KW-1185">Reference proteome</keyword>
<feature type="domain" description="Cwf19-like C-terminal" evidence="4">
    <location>
        <begin position="521"/>
        <end position="644"/>
    </location>
</feature>
<sequence length="756" mass="85389">MGKHKEKSDDKDKDRKRHKKDKKSKKDKKQRRRESSPGSGSADDDDDDNDHHAQWVEKQPPPAVAAATATAPIIPGPLAPPPPPPPSAPVPVRDDWMTAGGSSSDGFFDFTGGSMAAAAVTPRKTGRDTAREAEEKRKAAIRATRELNPHFVDGKHVPPPPPPPPVDKADAPKSEEASSARRYEFGDGGSNWRMMKLKRILEAAQEEGRDVEEIALERYGSMADFEDAKAERAFLDSRRSGRMRDEPARRRDDDRHRRDERPERDEFGRDLQYRPTVRRSTSFQKPEERTSEKRPPPEASEDLAVKKPRVEDRSLPRPSMSAKLPVVGGAPQLPVPNPSRGTDSDDDDSSARTPILSKNALNALNAKVVKAKLMGLPNAANLEKEYERERARAERGPAETIVLSGVDSRGRLLDVGSASSTTTPGTPSSGQRVKKPKVDLDTHDAKGNRLRYAAENDALGLNEMIMEEKMAGMHDFDSHTADRIAKDSLYVDTHDYKDENSDKLARMKNTSEDTKRKIAIGDHKKHESAVAKCSFCYHDGSKPKVPIIALGTKSYLSLPEVVDMVPGHCLIVPLDHVLTTLECDDATWDEIRNFQKCLLQMFAAINQGVIFLEQVINFKWQKHTVIECIPLPIEHWEDASAYYKEAILASDDEWTQHRKLIDTSKNGFRRSMVKEMPYFHVWFDPSRGYGHVIENQEEWKEWFGREVVASVLDLPPDRWRRPRRIDARLNAGRMKWFLERWKDYDWTRMLEGGSDD</sequence>
<evidence type="ECO:0000313" key="5">
    <source>
        <dbReference type="EMBL" id="KAJ3185096.1"/>
    </source>
</evidence>
<evidence type="ECO:0000256" key="1">
    <source>
        <dbReference type="ARBA" id="ARBA00006795"/>
    </source>
</evidence>
<feature type="compositionally biased region" description="Low complexity" evidence="2">
    <location>
        <begin position="419"/>
        <end position="430"/>
    </location>
</feature>
<dbReference type="Pfam" id="PF04677">
    <property type="entry name" value="CwfJ_C_1"/>
    <property type="match status" value="1"/>
</dbReference>
<dbReference type="InterPro" id="IPR006768">
    <property type="entry name" value="Cwf19-like_C_dom-1"/>
</dbReference>
<feature type="compositionally biased region" description="Basic and acidic residues" evidence="2">
    <location>
        <begin position="1"/>
        <end position="13"/>
    </location>
</feature>
<feature type="compositionally biased region" description="Basic and acidic residues" evidence="2">
    <location>
        <begin position="226"/>
        <end position="272"/>
    </location>
</feature>
<proteinExistence type="inferred from homology"/>
<feature type="region of interest" description="Disordered" evidence="2">
    <location>
        <begin position="119"/>
        <end position="190"/>
    </location>
</feature>
<dbReference type="SUPFAM" id="SSF54197">
    <property type="entry name" value="HIT-like"/>
    <property type="match status" value="1"/>
</dbReference>
<name>A0AAD5TRK3_9FUNG</name>
<accession>A0AAD5TRK3</accession>
<feature type="compositionally biased region" description="Low complexity" evidence="2">
    <location>
        <begin position="64"/>
        <end position="73"/>
    </location>
</feature>
<dbReference type="InterPro" id="IPR006767">
    <property type="entry name" value="Cwf19-like_C_dom-2"/>
</dbReference>
<protein>
    <submittedName>
        <fullName evidence="5">Uncharacterized protein</fullName>
    </submittedName>
</protein>